<dbReference type="AlphaFoldDB" id="A0AAN6G673"/>
<gene>
    <name evidence="8" type="ORF">OC842_007384</name>
</gene>
<feature type="domain" description="Protein kinase" evidence="7">
    <location>
        <begin position="49"/>
        <end position="361"/>
    </location>
</feature>
<dbReference type="InterPro" id="IPR050108">
    <property type="entry name" value="CDK"/>
</dbReference>
<protein>
    <recommendedName>
        <fullName evidence="7">Protein kinase domain-containing protein</fullName>
    </recommendedName>
</protein>
<evidence type="ECO:0000256" key="5">
    <source>
        <dbReference type="RuleBase" id="RU000304"/>
    </source>
</evidence>
<feature type="binding site" evidence="4">
    <location>
        <position position="78"/>
    </location>
    <ligand>
        <name>ATP</name>
        <dbReference type="ChEBI" id="CHEBI:30616"/>
    </ligand>
</feature>
<evidence type="ECO:0000313" key="9">
    <source>
        <dbReference type="Proteomes" id="UP001176521"/>
    </source>
</evidence>
<evidence type="ECO:0000256" key="1">
    <source>
        <dbReference type="ARBA" id="ARBA00006485"/>
    </source>
</evidence>
<comment type="similarity">
    <text evidence="1">Belongs to the protein kinase superfamily. CMGC Ser/Thr protein kinase family. CDC2/CDKX subfamily.</text>
</comment>
<evidence type="ECO:0000256" key="3">
    <source>
        <dbReference type="ARBA" id="ARBA00022840"/>
    </source>
</evidence>
<sequence>MGVPTAGTYPRMPSVPGAKGTSAATFGRANRSHVEVDQQISSMRGPGRYTSFTLIGSGAHGRVFKAADLLAPRPVAAKVFSTRTGSRFPSSAWREIGALRRLRHPCIVTMLDLVLDLGDTDPHLSIILEYAPSDLLQILADNRATLPARKLWAYQLLSALNAVHKEGLVHFDVKPANILLTVHGSAILADFGLAEDIGVPLKGPRTRPVGSLWYRGPEALMRSQTLGPPMDVWAWAVTVFEILSPTGRVFFMRESPVDMMSLIAASLLSEGENRADRELWAGSDLLLGALADVNVAYNDAAVGQRRFRGGNGYGRFYEQTRKTFPAERGIGPIMDCAFLALQLDPRKRPDCQTLLDNKCWTTWPSVFSNVELPTISEKHTHS</sequence>
<keyword evidence="5" id="KW-0418">Kinase</keyword>
<dbReference type="EMBL" id="JAPDMQ010000941">
    <property type="protein sequence ID" value="KAK0519632.1"/>
    <property type="molecule type" value="Genomic_DNA"/>
</dbReference>
<dbReference type="InterPro" id="IPR011009">
    <property type="entry name" value="Kinase-like_dom_sf"/>
</dbReference>
<dbReference type="SUPFAM" id="SSF56112">
    <property type="entry name" value="Protein kinase-like (PK-like)"/>
    <property type="match status" value="1"/>
</dbReference>
<evidence type="ECO:0000313" key="8">
    <source>
        <dbReference type="EMBL" id="KAK0519632.1"/>
    </source>
</evidence>
<dbReference type="Pfam" id="PF00069">
    <property type="entry name" value="Pkinase"/>
    <property type="match status" value="1"/>
</dbReference>
<evidence type="ECO:0000256" key="4">
    <source>
        <dbReference type="PROSITE-ProRule" id="PRU10141"/>
    </source>
</evidence>
<keyword evidence="9" id="KW-1185">Reference proteome</keyword>
<evidence type="ECO:0000256" key="2">
    <source>
        <dbReference type="ARBA" id="ARBA00022741"/>
    </source>
</evidence>
<dbReference type="PANTHER" id="PTHR24056">
    <property type="entry name" value="CELL DIVISION PROTEIN KINASE"/>
    <property type="match status" value="1"/>
</dbReference>
<keyword evidence="2 4" id="KW-0547">Nucleotide-binding</keyword>
<proteinExistence type="inferred from homology"/>
<keyword evidence="3 4" id="KW-0067">ATP-binding</keyword>
<keyword evidence="5" id="KW-0723">Serine/threonine-protein kinase</keyword>
<dbReference type="GO" id="GO:0005634">
    <property type="term" value="C:nucleus"/>
    <property type="evidence" value="ECO:0007669"/>
    <property type="project" value="TreeGrafter"/>
</dbReference>
<accession>A0AAN6G673</accession>
<reference evidence="8" key="1">
    <citation type="journal article" date="2023" name="PhytoFront">
        <title>Draft Genome Resources of Seven Strains of Tilletia horrida, Causal Agent of Kernel Smut of Rice.</title>
        <authorList>
            <person name="Khanal S."/>
            <person name="Antony Babu S."/>
            <person name="Zhou X.G."/>
        </authorList>
    </citation>
    <scope>NUCLEOTIDE SEQUENCE</scope>
    <source>
        <strain evidence="8">TX3</strain>
    </source>
</reference>
<comment type="caution">
    <text evidence="8">The sequence shown here is derived from an EMBL/GenBank/DDBJ whole genome shotgun (WGS) entry which is preliminary data.</text>
</comment>
<evidence type="ECO:0000259" key="7">
    <source>
        <dbReference type="PROSITE" id="PS50011"/>
    </source>
</evidence>
<dbReference type="SMART" id="SM00220">
    <property type="entry name" value="S_TKc"/>
    <property type="match status" value="1"/>
</dbReference>
<dbReference type="GO" id="GO:0005524">
    <property type="term" value="F:ATP binding"/>
    <property type="evidence" value="ECO:0007669"/>
    <property type="project" value="UniProtKB-UniRule"/>
</dbReference>
<dbReference type="CDD" id="cd00180">
    <property type="entry name" value="PKc"/>
    <property type="match status" value="1"/>
</dbReference>
<dbReference type="PROSITE" id="PS00107">
    <property type="entry name" value="PROTEIN_KINASE_ATP"/>
    <property type="match status" value="1"/>
</dbReference>
<dbReference type="PROSITE" id="PS50011">
    <property type="entry name" value="PROTEIN_KINASE_DOM"/>
    <property type="match status" value="1"/>
</dbReference>
<dbReference type="PANTHER" id="PTHR24056:SF400">
    <property type="entry name" value="KINASE, PUTATIVE-RELATED"/>
    <property type="match status" value="1"/>
</dbReference>
<dbReference type="InterPro" id="IPR000719">
    <property type="entry name" value="Prot_kinase_dom"/>
</dbReference>
<dbReference type="Gene3D" id="3.30.200.20">
    <property type="entry name" value="Phosphorylase Kinase, domain 1"/>
    <property type="match status" value="1"/>
</dbReference>
<dbReference type="Gene3D" id="1.10.510.10">
    <property type="entry name" value="Transferase(Phosphotransferase) domain 1"/>
    <property type="match status" value="1"/>
</dbReference>
<name>A0AAN6G673_9BASI</name>
<dbReference type="GO" id="GO:0004674">
    <property type="term" value="F:protein serine/threonine kinase activity"/>
    <property type="evidence" value="ECO:0007669"/>
    <property type="project" value="UniProtKB-KW"/>
</dbReference>
<keyword evidence="5" id="KW-0808">Transferase</keyword>
<dbReference type="InterPro" id="IPR008271">
    <property type="entry name" value="Ser/Thr_kinase_AS"/>
</dbReference>
<dbReference type="InterPro" id="IPR017441">
    <property type="entry name" value="Protein_kinase_ATP_BS"/>
</dbReference>
<dbReference type="PROSITE" id="PS00108">
    <property type="entry name" value="PROTEIN_KINASE_ST"/>
    <property type="match status" value="1"/>
</dbReference>
<evidence type="ECO:0000256" key="6">
    <source>
        <dbReference type="SAM" id="MobiDB-lite"/>
    </source>
</evidence>
<dbReference type="Proteomes" id="UP001176521">
    <property type="component" value="Unassembled WGS sequence"/>
</dbReference>
<organism evidence="8 9">
    <name type="scientific">Tilletia horrida</name>
    <dbReference type="NCBI Taxonomy" id="155126"/>
    <lineage>
        <taxon>Eukaryota</taxon>
        <taxon>Fungi</taxon>
        <taxon>Dikarya</taxon>
        <taxon>Basidiomycota</taxon>
        <taxon>Ustilaginomycotina</taxon>
        <taxon>Exobasidiomycetes</taxon>
        <taxon>Tilletiales</taxon>
        <taxon>Tilletiaceae</taxon>
        <taxon>Tilletia</taxon>
    </lineage>
</organism>
<feature type="region of interest" description="Disordered" evidence="6">
    <location>
        <begin position="1"/>
        <end position="40"/>
    </location>
</feature>